<comment type="similarity">
    <text evidence="2 8">Belongs to the diaminopimelate epimerase family.</text>
</comment>
<comment type="caution">
    <text evidence="8">Lacks conserved residue(s) required for the propagation of feature annotation.</text>
</comment>
<dbReference type="PROSITE" id="PS01326">
    <property type="entry name" value="DAP_EPIMERASE"/>
    <property type="match status" value="1"/>
</dbReference>
<keyword evidence="11" id="KW-1185">Reference proteome</keyword>
<dbReference type="PATRIC" id="fig|1293598.4.peg.1313"/>
<dbReference type="GO" id="GO:0008837">
    <property type="term" value="F:diaminopimelate epimerase activity"/>
    <property type="evidence" value="ECO:0007669"/>
    <property type="project" value="UniProtKB-UniRule"/>
</dbReference>
<dbReference type="GO" id="GO:0005829">
    <property type="term" value="C:cytosol"/>
    <property type="evidence" value="ECO:0007669"/>
    <property type="project" value="TreeGrafter"/>
</dbReference>
<dbReference type="OrthoDB" id="9805408at2"/>
<dbReference type="GO" id="GO:0009089">
    <property type="term" value="P:lysine biosynthetic process via diaminopimelate"/>
    <property type="evidence" value="ECO:0007669"/>
    <property type="project" value="UniProtKB-UniRule"/>
</dbReference>
<reference evidence="10 11" key="1">
    <citation type="journal article" date="2015" name="Genome Announc.">
        <title>Expanding the biotechnology potential of lactobacilli through comparative genomics of 213 strains and associated genera.</title>
        <authorList>
            <person name="Sun Z."/>
            <person name="Harris H.M."/>
            <person name="McCann A."/>
            <person name="Guo C."/>
            <person name="Argimon S."/>
            <person name="Zhang W."/>
            <person name="Yang X."/>
            <person name="Jeffery I.B."/>
            <person name="Cooney J.C."/>
            <person name="Kagawa T.F."/>
            <person name="Liu W."/>
            <person name="Song Y."/>
            <person name="Salvetti E."/>
            <person name="Wrobel A."/>
            <person name="Rasinkangas P."/>
            <person name="Parkhill J."/>
            <person name="Rea M.C."/>
            <person name="O'Sullivan O."/>
            <person name="Ritari J."/>
            <person name="Douillard F.P."/>
            <person name="Paul Ross R."/>
            <person name="Yang R."/>
            <person name="Briner A.E."/>
            <person name="Felis G.E."/>
            <person name="de Vos W.M."/>
            <person name="Barrangou R."/>
            <person name="Klaenhammer T.R."/>
            <person name="Caufield P.W."/>
            <person name="Cui Y."/>
            <person name="Zhang H."/>
            <person name="O'Toole P.W."/>
        </authorList>
    </citation>
    <scope>NUCLEOTIDE SEQUENCE [LARGE SCALE GENOMIC DNA]</scope>
    <source>
        <strain evidence="10 11">DSM 24301</strain>
    </source>
</reference>
<keyword evidence="6 8" id="KW-0413">Isomerase</keyword>
<dbReference type="PANTHER" id="PTHR31689">
    <property type="entry name" value="DIAMINOPIMELATE EPIMERASE, CHLOROPLASTIC"/>
    <property type="match status" value="1"/>
</dbReference>
<feature type="active site" description="Proton donor" evidence="8">
    <location>
        <position position="73"/>
    </location>
</feature>
<dbReference type="SUPFAM" id="SSF54506">
    <property type="entry name" value="Diaminopimelate epimerase-like"/>
    <property type="match status" value="2"/>
</dbReference>
<dbReference type="InterPro" id="IPR001653">
    <property type="entry name" value="DAP_epimerase_DapF"/>
</dbReference>
<feature type="binding site" evidence="8">
    <location>
        <position position="199"/>
    </location>
    <ligand>
        <name>substrate</name>
    </ligand>
</feature>
<accession>A0A0R2MVR8</accession>
<comment type="subcellular location">
    <subcellularLocation>
        <location evidence="8">Cytoplasm</location>
    </subcellularLocation>
</comment>
<dbReference type="Proteomes" id="UP000050969">
    <property type="component" value="Unassembled WGS sequence"/>
</dbReference>
<dbReference type="UniPathway" id="UPA00034">
    <property type="reaction ID" value="UER00025"/>
</dbReference>
<comment type="pathway">
    <text evidence="1 8">Amino-acid biosynthesis; L-lysine biosynthesis via DAP pathway; DL-2,6-diaminopimelate from LL-2,6-diaminopimelate: step 1/1.</text>
</comment>
<comment type="caution">
    <text evidence="10">The sequence shown here is derived from an EMBL/GenBank/DDBJ whole genome shotgun (WGS) entry which is preliminary data.</text>
</comment>
<gene>
    <name evidence="8" type="primary">dapF</name>
    <name evidence="10" type="ORF">IV56_GL001249</name>
</gene>
<feature type="binding site" evidence="8">
    <location>
        <begin position="217"/>
        <end position="218"/>
    </location>
    <ligand>
        <name>substrate</name>
    </ligand>
</feature>
<dbReference type="EC" id="5.1.1.7" evidence="3 8"/>
<feature type="active site" evidence="9">
    <location>
        <position position="73"/>
    </location>
</feature>
<evidence type="ECO:0000256" key="7">
    <source>
        <dbReference type="ARBA" id="ARBA00051712"/>
    </source>
</evidence>
<feature type="binding site" evidence="8">
    <location>
        <position position="64"/>
    </location>
    <ligand>
        <name>substrate</name>
    </ligand>
</feature>
<evidence type="ECO:0000313" key="11">
    <source>
        <dbReference type="Proteomes" id="UP000050969"/>
    </source>
</evidence>
<evidence type="ECO:0000256" key="9">
    <source>
        <dbReference type="PROSITE-ProRule" id="PRU10125"/>
    </source>
</evidence>
<dbReference type="HAMAP" id="MF_00197">
    <property type="entry name" value="DAP_epimerase"/>
    <property type="match status" value="1"/>
</dbReference>
<dbReference type="STRING" id="1293598.IV56_GL001249"/>
<feature type="binding site" evidence="8">
    <location>
        <position position="163"/>
    </location>
    <ligand>
        <name>substrate</name>
    </ligand>
</feature>
<evidence type="ECO:0000256" key="1">
    <source>
        <dbReference type="ARBA" id="ARBA00005196"/>
    </source>
</evidence>
<protein>
    <recommendedName>
        <fullName evidence="3 8">Diaminopimelate epimerase</fullName>
        <shortName evidence="8">DAP epimerase</shortName>
        <ecNumber evidence="3 8">5.1.1.7</ecNumber>
    </recommendedName>
    <alternativeName>
        <fullName evidence="8">PLP-independent amino acid racemase</fullName>
    </alternativeName>
</protein>
<feature type="site" description="Could be important to modulate the pK values of the two catalytic cysteine residues" evidence="8">
    <location>
        <position position="217"/>
    </location>
</feature>
<feature type="site" description="Could be important to modulate the pK values of the two catalytic cysteine residues" evidence="8">
    <location>
        <position position="165"/>
    </location>
</feature>
<dbReference type="RefSeq" id="WP_054777652.1">
    <property type="nucleotide sequence ID" value="NZ_BBBX01000017.1"/>
</dbReference>
<comment type="catalytic activity">
    <reaction evidence="7 8">
        <text>(2S,6S)-2,6-diaminopimelate = meso-2,6-diaminopimelate</text>
        <dbReference type="Rhea" id="RHEA:15393"/>
        <dbReference type="ChEBI" id="CHEBI:57609"/>
        <dbReference type="ChEBI" id="CHEBI:57791"/>
        <dbReference type="EC" id="5.1.1.7"/>
    </reaction>
</comment>
<dbReference type="EMBL" id="JQCE01000038">
    <property type="protein sequence ID" value="KRO16466.1"/>
    <property type="molecule type" value="Genomic_DNA"/>
</dbReference>
<dbReference type="NCBIfam" id="TIGR00652">
    <property type="entry name" value="DapF"/>
    <property type="match status" value="1"/>
</dbReference>
<evidence type="ECO:0000256" key="6">
    <source>
        <dbReference type="ARBA" id="ARBA00023235"/>
    </source>
</evidence>
<evidence type="ECO:0000256" key="2">
    <source>
        <dbReference type="ARBA" id="ARBA00010219"/>
    </source>
</evidence>
<feature type="binding site" evidence="8">
    <location>
        <begin position="74"/>
        <end position="75"/>
    </location>
    <ligand>
        <name>substrate</name>
    </ligand>
</feature>
<feature type="binding site" evidence="8">
    <location>
        <position position="12"/>
    </location>
    <ligand>
        <name>substrate</name>
    </ligand>
</feature>
<name>A0A0R2MVR8_9LACO</name>
<evidence type="ECO:0000256" key="5">
    <source>
        <dbReference type="ARBA" id="ARBA00023154"/>
    </source>
</evidence>
<dbReference type="InterPro" id="IPR018510">
    <property type="entry name" value="DAP_epimerase_AS"/>
</dbReference>
<organism evidence="10 11">
    <name type="scientific">Lacticaseibacillus saniviri JCM 17471 = DSM 24301</name>
    <dbReference type="NCBI Taxonomy" id="1293598"/>
    <lineage>
        <taxon>Bacteria</taxon>
        <taxon>Bacillati</taxon>
        <taxon>Bacillota</taxon>
        <taxon>Bacilli</taxon>
        <taxon>Lactobacillales</taxon>
        <taxon>Lactobacillaceae</taxon>
        <taxon>Lacticaseibacillus</taxon>
    </lineage>
</organism>
<comment type="subunit">
    <text evidence="8">Homodimer.</text>
</comment>
<dbReference type="PANTHER" id="PTHR31689:SF0">
    <property type="entry name" value="DIAMINOPIMELATE EPIMERASE"/>
    <property type="match status" value="1"/>
</dbReference>
<dbReference type="Gene3D" id="3.10.310.10">
    <property type="entry name" value="Diaminopimelate Epimerase, Chain A, domain 1"/>
    <property type="match status" value="2"/>
</dbReference>
<evidence type="ECO:0000256" key="3">
    <source>
        <dbReference type="ARBA" id="ARBA00013080"/>
    </source>
</evidence>
<feature type="binding site" evidence="8">
    <location>
        <begin position="227"/>
        <end position="228"/>
    </location>
    <ligand>
        <name>substrate</name>
    </ligand>
</feature>
<dbReference type="AlphaFoldDB" id="A0A0R2MVR8"/>
<evidence type="ECO:0000313" key="10">
    <source>
        <dbReference type="EMBL" id="KRO16466.1"/>
    </source>
</evidence>
<keyword evidence="4 8" id="KW-0028">Amino-acid biosynthesis</keyword>
<comment type="function">
    <text evidence="8">Catalyzes the stereoinversion of LL-2,6-diaminopimelate (L,L-DAP) to meso-diaminopimelate (meso-DAP), a precursor of L-lysine and an essential component of the bacterial peptidoglycan.</text>
</comment>
<evidence type="ECO:0000256" key="4">
    <source>
        <dbReference type="ARBA" id="ARBA00022605"/>
    </source>
</evidence>
<feature type="active site" description="Proton acceptor" evidence="8">
    <location>
        <position position="226"/>
    </location>
</feature>
<dbReference type="Pfam" id="PF01678">
    <property type="entry name" value="DAP_epimerase"/>
    <property type="match status" value="2"/>
</dbReference>
<keyword evidence="5 8" id="KW-0457">Lysine biosynthesis</keyword>
<keyword evidence="8" id="KW-0963">Cytoplasm</keyword>
<evidence type="ECO:0000256" key="8">
    <source>
        <dbReference type="HAMAP-Rule" id="MF_00197"/>
    </source>
</evidence>
<proteinExistence type="inferred from homology"/>
<sequence length="321" mass="34933">MSDLYRVHGSENQFYLLDQTQLQAALTPEEQQQLAIELAQREHVDGLLVVDESDSALGKMTVVNADGSLAKMCGNGLRTVARYLSEQQHQRDFAVTTALKDLSVAQQPDLAPGVPAFAVEIAPVSFDPTALPFTPALSETPIIDQVLPALHPSLHFTAVAVPNPHLIAQVTREQMASPLLQTLGEQLNTSNPYFPEGVNVSFAVQLAPNELFVRTYERGVGFTNACGTGMAATTLALSQTKADVAMNQLVSVYNPGGMVKTWVHHDDTGFWIDLIGNATVMAHATIDEDALHRGQWRDVTIEATPEQAAYEQFVATLPREF</sequence>